<evidence type="ECO:0000313" key="1">
    <source>
        <dbReference type="EMBL" id="HIU57130.1"/>
    </source>
</evidence>
<comment type="caution">
    <text evidence="1">The sequence shown here is derived from an EMBL/GenBank/DDBJ whole genome shotgun (WGS) entry which is preliminary data.</text>
</comment>
<organism evidence="1 2">
    <name type="scientific">Candidatus Ornithomonoglobus merdipullorum</name>
    <dbReference type="NCBI Taxonomy" id="2840895"/>
    <lineage>
        <taxon>Bacteria</taxon>
        <taxon>Bacillati</taxon>
        <taxon>Bacillota</taxon>
        <taxon>Clostridia</taxon>
        <taxon>Candidatus Ornithomonoglobus</taxon>
    </lineage>
</organism>
<dbReference type="EMBL" id="DVNB01000050">
    <property type="protein sequence ID" value="HIU57130.1"/>
    <property type="molecule type" value="Genomic_DNA"/>
</dbReference>
<accession>A0A9D1MB57</accession>
<reference evidence="1" key="2">
    <citation type="journal article" date="2021" name="PeerJ">
        <title>Extensive microbial diversity within the chicken gut microbiome revealed by metagenomics and culture.</title>
        <authorList>
            <person name="Gilroy R."/>
            <person name="Ravi A."/>
            <person name="Getino M."/>
            <person name="Pursley I."/>
            <person name="Horton D.L."/>
            <person name="Alikhan N.F."/>
            <person name="Baker D."/>
            <person name="Gharbi K."/>
            <person name="Hall N."/>
            <person name="Watson M."/>
            <person name="Adriaenssens E.M."/>
            <person name="Foster-Nyarko E."/>
            <person name="Jarju S."/>
            <person name="Secka A."/>
            <person name="Antonio M."/>
            <person name="Oren A."/>
            <person name="Chaudhuri R.R."/>
            <person name="La Ragione R."/>
            <person name="Hildebrand F."/>
            <person name="Pallen M.J."/>
        </authorList>
    </citation>
    <scope>NUCLEOTIDE SEQUENCE</scope>
    <source>
        <strain evidence="1">USAMLcec3-3695</strain>
    </source>
</reference>
<sequence length="49" mass="5503">MRQYKAPEMKIATFDKEDIIKTSVVVRALNDESESRGFSLQAILGGETE</sequence>
<reference evidence="1" key="1">
    <citation type="submission" date="2020-10" db="EMBL/GenBank/DDBJ databases">
        <authorList>
            <person name="Gilroy R."/>
        </authorList>
    </citation>
    <scope>NUCLEOTIDE SEQUENCE</scope>
    <source>
        <strain evidence="1">USAMLcec3-3695</strain>
    </source>
</reference>
<dbReference type="Proteomes" id="UP000824109">
    <property type="component" value="Unassembled WGS sequence"/>
</dbReference>
<proteinExistence type="predicted"/>
<name>A0A9D1MB57_9FIRM</name>
<gene>
    <name evidence="1" type="ORF">IAA61_04875</name>
</gene>
<evidence type="ECO:0000313" key="2">
    <source>
        <dbReference type="Proteomes" id="UP000824109"/>
    </source>
</evidence>
<protein>
    <submittedName>
        <fullName evidence="1">Uncharacterized protein</fullName>
    </submittedName>
</protein>
<dbReference type="AlphaFoldDB" id="A0A9D1MB57"/>